<evidence type="ECO:0000256" key="1">
    <source>
        <dbReference type="PIRNR" id="PIRNR036409"/>
    </source>
</evidence>
<dbReference type="Proteomes" id="UP000246744">
    <property type="component" value="Unassembled WGS sequence"/>
</dbReference>
<dbReference type="PANTHER" id="PTHR40453">
    <property type="entry name" value="PROTEIN YOEF"/>
    <property type="match status" value="1"/>
</dbReference>
<dbReference type="NCBIfam" id="TIGR02528">
    <property type="entry name" value="EutP"/>
    <property type="match status" value="1"/>
</dbReference>
<proteinExistence type="inferred from homology"/>
<dbReference type="Pfam" id="PF10662">
    <property type="entry name" value="PduV-EutP"/>
    <property type="match status" value="1"/>
</dbReference>
<name>A0A317Q747_9ENTR</name>
<evidence type="ECO:0000313" key="2">
    <source>
        <dbReference type="EMBL" id="PWW11570.1"/>
    </source>
</evidence>
<protein>
    <submittedName>
        <fullName evidence="2">Ethanolamine utilization protein EutP</fullName>
    </submittedName>
</protein>
<comment type="caution">
    <text evidence="2">The sequence shown here is derived from an EMBL/GenBank/DDBJ whole genome shotgun (WGS) entry which is preliminary data.</text>
</comment>
<dbReference type="PANTHER" id="PTHR40453:SF1">
    <property type="entry name" value="PROTEIN YOEF"/>
    <property type="match status" value="1"/>
</dbReference>
<dbReference type="EMBL" id="QGTS01000002">
    <property type="protein sequence ID" value="PWW11570.1"/>
    <property type="molecule type" value="Genomic_DNA"/>
</dbReference>
<dbReference type="Gene3D" id="3.40.50.300">
    <property type="entry name" value="P-loop containing nucleotide triphosphate hydrolases"/>
    <property type="match status" value="1"/>
</dbReference>
<dbReference type="GO" id="GO:0005524">
    <property type="term" value="F:ATP binding"/>
    <property type="evidence" value="ECO:0007669"/>
    <property type="project" value="UniProtKB-UniRule"/>
</dbReference>
<accession>A0A317Q747</accession>
<sequence>MRRRLMLIGPSRCGKTSLLQALEGISLHDQKTQAIEWRSSAIDTPGEYLENRCLYSALMTTACEADVVGLMLNADASQTPYAPRFAQVLNRPVIGIVSKADLGNASDIARASEWLREAGAGRVFVTSARCHEIPDGFIPFLAEA</sequence>
<keyword evidence="3" id="KW-1185">Reference proteome</keyword>
<dbReference type="AlphaFoldDB" id="A0A317Q747"/>
<dbReference type="GO" id="GO:0006576">
    <property type="term" value="P:biogenic amine metabolic process"/>
    <property type="evidence" value="ECO:0007669"/>
    <property type="project" value="InterPro"/>
</dbReference>
<dbReference type="RefSeq" id="WP_036115166.1">
    <property type="nucleotide sequence ID" value="NZ_QGTS01000002.1"/>
</dbReference>
<gene>
    <name evidence="2" type="ORF">DES37_102177</name>
</gene>
<dbReference type="InterPro" id="IPR012381">
    <property type="entry name" value="EutP_PduV"/>
</dbReference>
<evidence type="ECO:0000313" key="3">
    <source>
        <dbReference type="Proteomes" id="UP000246744"/>
    </source>
</evidence>
<organism evidence="2 3">
    <name type="scientific">Mangrovibacter plantisponsor</name>
    <dbReference type="NCBI Taxonomy" id="451513"/>
    <lineage>
        <taxon>Bacteria</taxon>
        <taxon>Pseudomonadati</taxon>
        <taxon>Pseudomonadota</taxon>
        <taxon>Gammaproteobacteria</taxon>
        <taxon>Enterobacterales</taxon>
        <taxon>Enterobacteriaceae</taxon>
        <taxon>Mangrovibacter</taxon>
    </lineage>
</organism>
<reference evidence="2 3" key="1">
    <citation type="submission" date="2018-05" db="EMBL/GenBank/DDBJ databases">
        <title>Genomic Encyclopedia of Type Strains, Phase IV (KMG-IV): sequencing the most valuable type-strain genomes for metagenomic binning, comparative biology and taxonomic classification.</title>
        <authorList>
            <person name="Goeker M."/>
        </authorList>
    </citation>
    <scope>NUCLEOTIDE SEQUENCE [LARGE SCALE GENOMIC DNA]</scope>
    <source>
        <strain evidence="2 3">DSM 19579</strain>
    </source>
</reference>
<comment type="similarity">
    <text evidence="1">Belongs to the EutP/PduV family.</text>
</comment>
<dbReference type="PIRSF" id="PIRSF036409">
    <property type="entry name" value="EutP_PduV"/>
    <property type="match status" value="1"/>
</dbReference>
<dbReference type="SUPFAM" id="SSF52540">
    <property type="entry name" value="P-loop containing nucleoside triphosphate hydrolases"/>
    <property type="match status" value="1"/>
</dbReference>
<dbReference type="InterPro" id="IPR027417">
    <property type="entry name" value="P-loop_NTPase"/>
</dbReference>
<dbReference type="OrthoDB" id="6179at2"/>
<keyword evidence="1" id="KW-0547">Nucleotide-binding</keyword>